<protein>
    <submittedName>
        <fullName evidence="2">Uncharacterized protein</fullName>
    </submittedName>
</protein>
<gene>
    <name evidence="2" type="ORF">FHY32_004132</name>
</gene>
<organism evidence="2 3">
    <name type="scientific">Xanthomonas euvesicatoria</name>
    <dbReference type="NCBI Taxonomy" id="456327"/>
    <lineage>
        <taxon>Bacteria</taxon>
        <taxon>Pseudomonadati</taxon>
        <taxon>Pseudomonadota</taxon>
        <taxon>Gammaproteobacteria</taxon>
        <taxon>Lysobacterales</taxon>
        <taxon>Lysobacteraceae</taxon>
        <taxon>Xanthomonas</taxon>
    </lineage>
</organism>
<sequence length="39" mass="4199">MQALRGGRVSYCVQLSHRSIARRLPSGGEPSDGDGLKDQ</sequence>
<evidence type="ECO:0000256" key="1">
    <source>
        <dbReference type="SAM" id="MobiDB-lite"/>
    </source>
</evidence>
<dbReference type="AlphaFoldDB" id="A0AAW3UAR8"/>
<accession>A0AAW3UAR8</accession>
<feature type="region of interest" description="Disordered" evidence="1">
    <location>
        <begin position="20"/>
        <end position="39"/>
    </location>
</feature>
<proteinExistence type="predicted"/>
<dbReference type="EMBL" id="JACHNL010000013">
    <property type="protein sequence ID" value="MBB4725725.1"/>
    <property type="molecule type" value="Genomic_DNA"/>
</dbReference>
<comment type="caution">
    <text evidence="2">The sequence shown here is derived from an EMBL/GenBank/DDBJ whole genome shotgun (WGS) entry which is preliminary data.</text>
</comment>
<evidence type="ECO:0000313" key="3">
    <source>
        <dbReference type="Proteomes" id="UP000576603"/>
    </source>
</evidence>
<name>A0AAW3UAR8_XANEU</name>
<evidence type="ECO:0000313" key="2">
    <source>
        <dbReference type="EMBL" id="MBB4725725.1"/>
    </source>
</evidence>
<dbReference type="Proteomes" id="UP000576603">
    <property type="component" value="Unassembled WGS sequence"/>
</dbReference>
<reference evidence="2 3" key="1">
    <citation type="submission" date="2020-08" db="EMBL/GenBank/DDBJ databases">
        <title>Studying the diversity of plant-associated saprophytic bacteria and their role in host health and plant-pathogen interactions.</title>
        <authorList>
            <person name="Potnis N."/>
        </authorList>
    </citation>
    <scope>NUCLEOTIDE SEQUENCE [LARGE SCALE GENOMIC DNA]</scope>
    <source>
        <strain evidence="2 3">CFBP 7922</strain>
    </source>
</reference>